<comment type="caution">
    <text evidence="1">The sequence shown here is derived from an EMBL/GenBank/DDBJ whole genome shotgun (WGS) entry which is preliminary data.</text>
</comment>
<evidence type="ECO:0000313" key="2">
    <source>
        <dbReference type="Proteomes" id="UP000603434"/>
    </source>
</evidence>
<accession>A0A8J6TNR3</accession>
<gene>
    <name evidence="1" type="ORF">H8E23_16230</name>
</gene>
<organism evidence="1 2">
    <name type="scientific">Candidatus Desulfatibia profunda</name>
    <dbReference type="NCBI Taxonomy" id="2841695"/>
    <lineage>
        <taxon>Bacteria</taxon>
        <taxon>Pseudomonadati</taxon>
        <taxon>Thermodesulfobacteriota</taxon>
        <taxon>Desulfobacteria</taxon>
        <taxon>Desulfobacterales</taxon>
        <taxon>Desulfobacterales incertae sedis</taxon>
        <taxon>Candidatus Desulfatibia</taxon>
    </lineage>
</organism>
<dbReference type="Proteomes" id="UP000603434">
    <property type="component" value="Unassembled WGS sequence"/>
</dbReference>
<proteinExistence type="predicted"/>
<reference evidence="1 2" key="1">
    <citation type="submission" date="2020-08" db="EMBL/GenBank/DDBJ databases">
        <title>Bridging the membrane lipid divide: bacteria of the FCB group superphylum have the potential to synthesize archaeal ether lipids.</title>
        <authorList>
            <person name="Villanueva L."/>
            <person name="Von Meijenfeldt F.A.B."/>
            <person name="Westbye A.B."/>
            <person name="Yadav S."/>
            <person name="Hopmans E.C."/>
            <person name="Dutilh B.E."/>
            <person name="Sinninghe Damste J.S."/>
        </authorList>
    </citation>
    <scope>NUCLEOTIDE SEQUENCE [LARGE SCALE GENOMIC DNA]</scope>
    <source>
        <strain evidence="1">NIOZ-UU30</strain>
    </source>
</reference>
<protein>
    <submittedName>
        <fullName evidence="1">Type II toxin-antitoxin system RelE/ParE family toxin</fullName>
    </submittedName>
</protein>
<dbReference type="Pfam" id="PF15781">
    <property type="entry name" value="ParE-like_toxin"/>
    <property type="match status" value="1"/>
</dbReference>
<dbReference type="AlphaFoldDB" id="A0A8J6TNR3"/>
<name>A0A8J6TNR3_9BACT</name>
<dbReference type="EMBL" id="JACNJH010000234">
    <property type="protein sequence ID" value="MBC8362933.1"/>
    <property type="molecule type" value="Genomic_DNA"/>
</dbReference>
<dbReference type="InterPro" id="IPR031552">
    <property type="entry name" value="ParE-like_toxin"/>
</dbReference>
<sequence>MEKGYCNICAHSARTLCSFEDEVEKIILKPDIGEAKKGDLSGFRVHKFSHKKQKFLIAYQFQAEDIVFFKIGPHENFYRELKKYLREVEV</sequence>
<evidence type="ECO:0000313" key="1">
    <source>
        <dbReference type="EMBL" id="MBC8362933.1"/>
    </source>
</evidence>